<dbReference type="GO" id="GO:0003777">
    <property type="term" value="F:microtubule motor activity"/>
    <property type="evidence" value="ECO:0007669"/>
    <property type="project" value="InterPro"/>
</dbReference>
<keyword evidence="2" id="KW-0067">ATP-binding</keyword>
<evidence type="ECO:0000256" key="2">
    <source>
        <dbReference type="ARBA" id="ARBA00022840"/>
    </source>
</evidence>
<evidence type="ECO:0000256" key="1">
    <source>
        <dbReference type="ARBA" id="ARBA00022741"/>
    </source>
</evidence>
<name>A0A151NH92_ALLMI</name>
<comment type="caution">
    <text evidence="3">Lacks conserved residue(s) required for the propagation of feature annotation.</text>
</comment>
<dbReference type="EMBL" id="AKHW03002968">
    <property type="protein sequence ID" value="KYO36191.1"/>
    <property type="molecule type" value="Genomic_DNA"/>
</dbReference>
<comment type="similarity">
    <text evidence="3">Belongs to the TRAFAC class myosin-kinesin ATPase superfamily. Kinesin family.</text>
</comment>
<evidence type="ECO:0000256" key="3">
    <source>
        <dbReference type="PROSITE-ProRule" id="PRU00283"/>
    </source>
</evidence>
<feature type="domain" description="Kinesin motor" evidence="4">
    <location>
        <begin position="68"/>
        <end position="141"/>
    </location>
</feature>
<accession>A0A151NH92</accession>
<comment type="caution">
    <text evidence="5">The sequence shown here is derived from an EMBL/GenBank/DDBJ whole genome shotgun (WGS) entry which is preliminary data.</text>
</comment>
<dbReference type="GO" id="GO:0008017">
    <property type="term" value="F:microtubule binding"/>
    <property type="evidence" value="ECO:0007669"/>
    <property type="project" value="InterPro"/>
</dbReference>
<dbReference type="SUPFAM" id="SSF52540">
    <property type="entry name" value="P-loop containing nucleoside triphosphate hydrolases"/>
    <property type="match status" value="1"/>
</dbReference>
<sequence>MVLCCDGSSISGKADGFAQPAGLGGACSTSFSGGGPWLFSCPEVTDSYRFGQRSDEELAEPTQGQATRLCVVVRVRPLSCAERSRGDRQAVQCPGDNTIAVHEAGQEAAFGFGAVFDAGADQAEVFEGSGVKRLVELAVDG</sequence>
<dbReference type="STRING" id="8496.A0A151NH92"/>
<protein>
    <recommendedName>
        <fullName evidence="4">Kinesin motor domain-containing protein</fullName>
    </recommendedName>
</protein>
<organism evidence="5 6">
    <name type="scientific">Alligator mississippiensis</name>
    <name type="common">American alligator</name>
    <dbReference type="NCBI Taxonomy" id="8496"/>
    <lineage>
        <taxon>Eukaryota</taxon>
        <taxon>Metazoa</taxon>
        <taxon>Chordata</taxon>
        <taxon>Craniata</taxon>
        <taxon>Vertebrata</taxon>
        <taxon>Euteleostomi</taxon>
        <taxon>Archelosauria</taxon>
        <taxon>Archosauria</taxon>
        <taxon>Crocodylia</taxon>
        <taxon>Alligatoridae</taxon>
        <taxon>Alligatorinae</taxon>
        <taxon>Alligator</taxon>
    </lineage>
</organism>
<keyword evidence="1" id="KW-0547">Nucleotide-binding</keyword>
<dbReference type="AlphaFoldDB" id="A0A151NH92"/>
<dbReference type="Gene3D" id="3.40.850.10">
    <property type="entry name" value="Kinesin motor domain"/>
    <property type="match status" value="1"/>
</dbReference>
<dbReference type="PROSITE" id="PS50067">
    <property type="entry name" value="KINESIN_MOTOR_2"/>
    <property type="match status" value="1"/>
</dbReference>
<keyword evidence="6" id="KW-1185">Reference proteome</keyword>
<dbReference type="InterPro" id="IPR001752">
    <property type="entry name" value="Kinesin_motor_dom"/>
</dbReference>
<evidence type="ECO:0000259" key="4">
    <source>
        <dbReference type="PROSITE" id="PS50067"/>
    </source>
</evidence>
<evidence type="ECO:0000313" key="5">
    <source>
        <dbReference type="EMBL" id="KYO36191.1"/>
    </source>
</evidence>
<dbReference type="GO" id="GO:0005524">
    <property type="term" value="F:ATP binding"/>
    <property type="evidence" value="ECO:0007669"/>
    <property type="project" value="UniProtKB-KW"/>
</dbReference>
<reference evidence="5 6" key="1">
    <citation type="journal article" date="2012" name="Genome Biol.">
        <title>Sequencing three crocodilian genomes to illuminate the evolution of archosaurs and amniotes.</title>
        <authorList>
            <person name="St John J.A."/>
            <person name="Braun E.L."/>
            <person name="Isberg S.R."/>
            <person name="Miles L.G."/>
            <person name="Chong A.Y."/>
            <person name="Gongora J."/>
            <person name="Dalzell P."/>
            <person name="Moran C."/>
            <person name="Bed'hom B."/>
            <person name="Abzhanov A."/>
            <person name="Burgess S.C."/>
            <person name="Cooksey A.M."/>
            <person name="Castoe T.A."/>
            <person name="Crawford N.G."/>
            <person name="Densmore L.D."/>
            <person name="Drew J.C."/>
            <person name="Edwards S.V."/>
            <person name="Faircloth B.C."/>
            <person name="Fujita M.K."/>
            <person name="Greenwold M.J."/>
            <person name="Hoffmann F.G."/>
            <person name="Howard J.M."/>
            <person name="Iguchi T."/>
            <person name="Janes D.E."/>
            <person name="Khan S.Y."/>
            <person name="Kohno S."/>
            <person name="de Koning A.J."/>
            <person name="Lance S.L."/>
            <person name="McCarthy F.M."/>
            <person name="McCormack J.E."/>
            <person name="Merchant M.E."/>
            <person name="Peterson D.G."/>
            <person name="Pollock D.D."/>
            <person name="Pourmand N."/>
            <person name="Raney B.J."/>
            <person name="Roessler K.A."/>
            <person name="Sanford J.R."/>
            <person name="Sawyer R.H."/>
            <person name="Schmidt C.J."/>
            <person name="Triplett E.W."/>
            <person name="Tuberville T.D."/>
            <person name="Venegas-Anaya M."/>
            <person name="Howard J.T."/>
            <person name="Jarvis E.D."/>
            <person name="Guillette L.J.Jr."/>
            <person name="Glenn T.C."/>
            <person name="Green R.E."/>
            <person name="Ray D.A."/>
        </authorList>
    </citation>
    <scope>NUCLEOTIDE SEQUENCE [LARGE SCALE GENOMIC DNA]</scope>
    <source>
        <strain evidence="5">KSC_2009_1</strain>
    </source>
</reference>
<proteinExistence type="inferred from homology"/>
<evidence type="ECO:0000313" key="6">
    <source>
        <dbReference type="Proteomes" id="UP000050525"/>
    </source>
</evidence>
<dbReference type="InterPro" id="IPR036961">
    <property type="entry name" value="Kinesin_motor_dom_sf"/>
</dbReference>
<dbReference type="GO" id="GO:0007018">
    <property type="term" value="P:microtubule-based movement"/>
    <property type="evidence" value="ECO:0007669"/>
    <property type="project" value="InterPro"/>
</dbReference>
<dbReference type="Proteomes" id="UP000050525">
    <property type="component" value="Unassembled WGS sequence"/>
</dbReference>
<gene>
    <name evidence="5" type="ORF">Y1Q_0009306</name>
</gene>
<dbReference type="InterPro" id="IPR027417">
    <property type="entry name" value="P-loop_NTPase"/>
</dbReference>